<proteinExistence type="predicted"/>
<evidence type="ECO:0000313" key="1">
    <source>
        <dbReference type="EMBL" id="CEG44711.1"/>
    </source>
</evidence>
<dbReference type="RefSeq" id="XP_036263307.1">
    <property type="nucleotide sequence ID" value="XM_036407620.1"/>
</dbReference>
<evidence type="ECO:0000313" key="2">
    <source>
        <dbReference type="Proteomes" id="UP000054928"/>
    </source>
</evidence>
<sequence>MRCNGAFSYAFIRVRYVKVIKNRQALEEASPKKFHASSSWPAYHAIESKLLNQGKDLGSLFPSEYS</sequence>
<keyword evidence="2" id="KW-1185">Reference proteome</keyword>
<organism evidence="1 2">
    <name type="scientific">Plasmopara halstedii</name>
    <name type="common">Downy mildew of sunflower</name>
    <dbReference type="NCBI Taxonomy" id="4781"/>
    <lineage>
        <taxon>Eukaryota</taxon>
        <taxon>Sar</taxon>
        <taxon>Stramenopiles</taxon>
        <taxon>Oomycota</taxon>
        <taxon>Peronosporomycetes</taxon>
        <taxon>Peronosporales</taxon>
        <taxon>Peronosporaceae</taxon>
        <taxon>Plasmopara</taxon>
    </lineage>
</organism>
<name>A0A0P1ASR0_PLAHL</name>
<accession>A0A0P1ASR0</accession>
<dbReference type="EMBL" id="CCYD01001336">
    <property type="protein sequence ID" value="CEG44711.1"/>
    <property type="molecule type" value="Genomic_DNA"/>
</dbReference>
<dbReference type="AlphaFoldDB" id="A0A0P1ASR0"/>
<protein>
    <submittedName>
        <fullName evidence="1">Uncharacterized protein</fullName>
    </submittedName>
</protein>
<dbReference type="Proteomes" id="UP000054928">
    <property type="component" value="Unassembled WGS sequence"/>
</dbReference>
<dbReference type="GeneID" id="59053089"/>
<reference evidence="2" key="1">
    <citation type="submission" date="2014-09" db="EMBL/GenBank/DDBJ databases">
        <authorList>
            <person name="Sharma Rahul"/>
            <person name="Thines Marco"/>
        </authorList>
    </citation>
    <scope>NUCLEOTIDE SEQUENCE [LARGE SCALE GENOMIC DNA]</scope>
</reference>